<evidence type="ECO:0000256" key="2">
    <source>
        <dbReference type="ARBA" id="ARBA00022692"/>
    </source>
</evidence>
<keyword evidence="2 5" id="KW-0812">Transmembrane</keyword>
<dbReference type="CDD" id="cd07042">
    <property type="entry name" value="STAS_SulP_like_sulfate_transporter"/>
    <property type="match status" value="1"/>
</dbReference>
<dbReference type="Pfam" id="PF01740">
    <property type="entry name" value="STAS"/>
    <property type="match status" value="1"/>
</dbReference>
<sequence length="589" mass="64685">MPLKTKKFLEKKLPITQWLPRYSKEDVVADFIAGLTVGMTMIPQSVAYAALAGLKPQYGLYTAFIGSFTYVFVGTIKEVSIGPTSLMSLLTFSYVVGKPVEYAILLTFLAGCFELAMGFFQLGFLVDFISPCLTSGFTSATSIIIIIAQLKNLFGIRVKCHSTFPALKETIYELKNTQLGDALLSVFCIVFLLVFKQLTKIKTTSPRSKKTLWFLSISKNALVVFLSALISYIWYSNLGTTPFRLTGPVPRGLPSIGPPPFHVETNNSTVNFVDMVVSLGSGIMVVPIVAVLANVAIAKAYSQDAIVDASQEMMSLGLCNIFGSFVKAMPSCGAFTRSSVASSSGVRTPLQGIYSGLVIIFALSFLAPFFFYIPRASLASVLIVAASSLIDYEIFLILWKSSKPDFFVATITFSLGILVSVEVSIVIGAVLNGLILLKSWARPNILIETRAVGENGLKYLYIKPELGLFYPAADYLSERLKKAHKEYPSIPIAVDCSGFLQIDYSGAKSVEALLKAFKMEIIFINVHERVMKVLQSLLGEELSTLCRTSNEVTFPIKTQEETPLINGQEDRRYSLERIDIRKGSLCDLE</sequence>
<evidence type="ECO:0000313" key="7">
    <source>
        <dbReference type="EMBL" id="KAL1489155.1"/>
    </source>
</evidence>
<organism evidence="7 8">
    <name type="scientific">Hypothenemus hampei</name>
    <name type="common">Coffee berry borer</name>
    <dbReference type="NCBI Taxonomy" id="57062"/>
    <lineage>
        <taxon>Eukaryota</taxon>
        <taxon>Metazoa</taxon>
        <taxon>Ecdysozoa</taxon>
        <taxon>Arthropoda</taxon>
        <taxon>Hexapoda</taxon>
        <taxon>Insecta</taxon>
        <taxon>Pterygota</taxon>
        <taxon>Neoptera</taxon>
        <taxon>Endopterygota</taxon>
        <taxon>Coleoptera</taxon>
        <taxon>Polyphaga</taxon>
        <taxon>Cucujiformia</taxon>
        <taxon>Curculionidae</taxon>
        <taxon>Scolytinae</taxon>
        <taxon>Hypothenemus</taxon>
    </lineage>
</organism>
<evidence type="ECO:0000256" key="4">
    <source>
        <dbReference type="ARBA" id="ARBA00023136"/>
    </source>
</evidence>
<dbReference type="InterPro" id="IPR036513">
    <property type="entry name" value="STAS_dom_sf"/>
</dbReference>
<gene>
    <name evidence="7" type="ORF">ABEB36_014096</name>
</gene>
<proteinExistence type="predicted"/>
<dbReference type="AlphaFoldDB" id="A0ABD1E3K6"/>
<dbReference type="GO" id="GO:0016020">
    <property type="term" value="C:membrane"/>
    <property type="evidence" value="ECO:0007669"/>
    <property type="project" value="UniProtKB-SubCell"/>
</dbReference>
<reference evidence="7 8" key="1">
    <citation type="submission" date="2024-05" db="EMBL/GenBank/DDBJ databases">
        <title>Genetic variation in Jamaican populations of the coffee berry borer (Hypothenemus hampei).</title>
        <authorList>
            <person name="Errbii M."/>
            <person name="Myrie A."/>
        </authorList>
    </citation>
    <scope>NUCLEOTIDE SEQUENCE [LARGE SCALE GENOMIC DNA]</scope>
    <source>
        <strain evidence="7">JA-Hopewell-2020-01-JO</strain>
        <tissue evidence="7">Whole body</tissue>
    </source>
</reference>
<dbReference type="InterPro" id="IPR001902">
    <property type="entry name" value="SLC26A/SulP_fam"/>
</dbReference>
<feature type="domain" description="STAS" evidence="6">
    <location>
        <begin position="468"/>
        <end position="535"/>
    </location>
</feature>
<dbReference type="Gene3D" id="3.30.750.24">
    <property type="entry name" value="STAS domain"/>
    <property type="match status" value="1"/>
</dbReference>
<feature type="transmembrane region" description="Helical" evidence="5">
    <location>
        <begin position="31"/>
        <end position="51"/>
    </location>
</feature>
<evidence type="ECO:0000259" key="6">
    <source>
        <dbReference type="PROSITE" id="PS50801"/>
    </source>
</evidence>
<dbReference type="InterPro" id="IPR011547">
    <property type="entry name" value="SLC26A/SulP_dom"/>
</dbReference>
<keyword evidence="8" id="KW-1185">Reference proteome</keyword>
<name>A0ABD1E3K6_HYPHA</name>
<feature type="transmembrane region" description="Helical" evidence="5">
    <location>
        <begin position="318"/>
        <end position="340"/>
    </location>
</feature>
<feature type="transmembrane region" description="Helical" evidence="5">
    <location>
        <begin position="378"/>
        <end position="399"/>
    </location>
</feature>
<feature type="transmembrane region" description="Helical" evidence="5">
    <location>
        <begin position="275"/>
        <end position="297"/>
    </location>
</feature>
<dbReference type="PROSITE" id="PS50801">
    <property type="entry name" value="STAS"/>
    <property type="match status" value="1"/>
</dbReference>
<feature type="transmembrane region" description="Helical" evidence="5">
    <location>
        <begin position="211"/>
        <end position="235"/>
    </location>
</feature>
<keyword evidence="4 5" id="KW-0472">Membrane</keyword>
<accession>A0ABD1E3K6</accession>
<feature type="transmembrane region" description="Helical" evidence="5">
    <location>
        <begin position="58"/>
        <end position="82"/>
    </location>
</feature>
<keyword evidence="3 5" id="KW-1133">Transmembrane helix</keyword>
<evidence type="ECO:0000256" key="5">
    <source>
        <dbReference type="SAM" id="Phobius"/>
    </source>
</evidence>
<dbReference type="EMBL" id="JBDJPC010000012">
    <property type="protein sequence ID" value="KAL1489155.1"/>
    <property type="molecule type" value="Genomic_DNA"/>
</dbReference>
<feature type="transmembrane region" description="Helical" evidence="5">
    <location>
        <begin position="411"/>
        <end position="437"/>
    </location>
</feature>
<dbReference type="Pfam" id="PF00916">
    <property type="entry name" value="Sulfate_transp"/>
    <property type="match status" value="1"/>
</dbReference>
<protein>
    <recommendedName>
        <fullName evidence="6">STAS domain-containing protein</fullName>
    </recommendedName>
</protein>
<evidence type="ECO:0000256" key="3">
    <source>
        <dbReference type="ARBA" id="ARBA00022989"/>
    </source>
</evidence>
<feature type="transmembrane region" description="Helical" evidence="5">
    <location>
        <begin position="132"/>
        <end position="150"/>
    </location>
</feature>
<dbReference type="Proteomes" id="UP001566132">
    <property type="component" value="Unassembled WGS sequence"/>
</dbReference>
<comment type="subcellular location">
    <subcellularLocation>
        <location evidence="1">Membrane</location>
        <topology evidence="1">Multi-pass membrane protein</topology>
    </subcellularLocation>
</comment>
<dbReference type="InterPro" id="IPR002645">
    <property type="entry name" value="STAS_dom"/>
</dbReference>
<evidence type="ECO:0000313" key="8">
    <source>
        <dbReference type="Proteomes" id="UP001566132"/>
    </source>
</evidence>
<feature type="transmembrane region" description="Helical" evidence="5">
    <location>
        <begin position="352"/>
        <end position="371"/>
    </location>
</feature>
<comment type="caution">
    <text evidence="7">The sequence shown here is derived from an EMBL/GenBank/DDBJ whole genome shotgun (WGS) entry which is preliminary data.</text>
</comment>
<feature type="transmembrane region" description="Helical" evidence="5">
    <location>
        <begin position="182"/>
        <end position="199"/>
    </location>
</feature>
<dbReference type="PANTHER" id="PTHR11814">
    <property type="entry name" value="SULFATE TRANSPORTER"/>
    <property type="match status" value="1"/>
</dbReference>
<feature type="transmembrane region" description="Helical" evidence="5">
    <location>
        <begin position="102"/>
        <end position="125"/>
    </location>
</feature>
<evidence type="ECO:0000256" key="1">
    <source>
        <dbReference type="ARBA" id="ARBA00004141"/>
    </source>
</evidence>